<dbReference type="Gene3D" id="2.10.260.10">
    <property type="match status" value="1"/>
</dbReference>
<evidence type="ECO:0000313" key="2">
    <source>
        <dbReference type="Proteomes" id="UP001267638"/>
    </source>
</evidence>
<dbReference type="SUPFAM" id="SSF89447">
    <property type="entry name" value="AbrB/MazE/MraZ-like"/>
    <property type="match status" value="1"/>
</dbReference>
<sequence length="89" mass="10050">MSEEYKAKVFKSGNSLALRLPKALGLKEGAEMTLREEQGKYSFEPAHSKRKIDVSKFAGTAPWLEPLPREDFDDSRRDWHLLGRDASGA</sequence>
<evidence type="ECO:0000313" key="1">
    <source>
        <dbReference type="EMBL" id="MDR7156017.1"/>
    </source>
</evidence>
<keyword evidence="2" id="KW-1185">Reference proteome</keyword>
<comment type="caution">
    <text evidence="1">The sequence shown here is derived from an EMBL/GenBank/DDBJ whole genome shotgun (WGS) entry which is preliminary data.</text>
</comment>
<protein>
    <submittedName>
        <fullName evidence="1">Antitoxin VapB</fullName>
    </submittedName>
</protein>
<dbReference type="EMBL" id="JAVDWV010000013">
    <property type="protein sequence ID" value="MDR7156017.1"/>
    <property type="molecule type" value="Genomic_DNA"/>
</dbReference>
<proteinExistence type="predicted"/>
<reference evidence="1 2" key="1">
    <citation type="submission" date="2023-07" db="EMBL/GenBank/DDBJ databases">
        <title>Sorghum-associated microbial communities from plants grown in Nebraska, USA.</title>
        <authorList>
            <person name="Schachtman D."/>
        </authorList>
    </citation>
    <scope>NUCLEOTIDE SEQUENCE [LARGE SCALE GENOMIC DNA]</scope>
    <source>
        <strain evidence="1 2">4256</strain>
    </source>
</reference>
<dbReference type="Proteomes" id="UP001267638">
    <property type="component" value="Unassembled WGS sequence"/>
</dbReference>
<gene>
    <name evidence="1" type="ORF">J2W40_002855</name>
</gene>
<name>A0ABU1X4R7_SPHXE</name>
<accession>A0ABU1X4R7</accession>
<dbReference type="InterPro" id="IPR037914">
    <property type="entry name" value="SpoVT-AbrB_sf"/>
</dbReference>
<dbReference type="RefSeq" id="WP_310225888.1">
    <property type="nucleotide sequence ID" value="NZ_JAVDWV010000013.1"/>
</dbReference>
<organism evidence="1 2">
    <name type="scientific">Sphingobium xenophagum</name>
    <dbReference type="NCBI Taxonomy" id="121428"/>
    <lineage>
        <taxon>Bacteria</taxon>
        <taxon>Pseudomonadati</taxon>
        <taxon>Pseudomonadota</taxon>
        <taxon>Alphaproteobacteria</taxon>
        <taxon>Sphingomonadales</taxon>
        <taxon>Sphingomonadaceae</taxon>
        <taxon>Sphingobium</taxon>
    </lineage>
</organism>